<feature type="domain" description="SH3" evidence="7">
    <location>
        <begin position="2475"/>
        <end position="2534"/>
    </location>
</feature>
<evidence type="ECO:0000259" key="8">
    <source>
        <dbReference type="PROSITE" id="PS50831"/>
    </source>
</evidence>
<feature type="region of interest" description="Disordered" evidence="6">
    <location>
        <begin position="1535"/>
        <end position="1555"/>
    </location>
</feature>
<feature type="region of interest" description="Disordered" evidence="6">
    <location>
        <begin position="2025"/>
        <end position="2054"/>
    </location>
</feature>
<dbReference type="SMART" id="SM00459">
    <property type="entry name" value="Sorb"/>
    <property type="match status" value="1"/>
</dbReference>
<protein>
    <recommendedName>
        <fullName evidence="11">SoHo domain-containing protein</fullName>
    </recommendedName>
</protein>
<feature type="region of interest" description="Disordered" evidence="6">
    <location>
        <begin position="1928"/>
        <end position="1955"/>
    </location>
</feature>
<feature type="domain" description="SoHo" evidence="8">
    <location>
        <begin position="176"/>
        <end position="249"/>
    </location>
</feature>
<evidence type="ECO:0000313" key="10">
    <source>
        <dbReference type="Proteomes" id="UP000663880"/>
    </source>
</evidence>
<evidence type="ECO:0000256" key="1">
    <source>
        <dbReference type="ARBA" id="ARBA00004282"/>
    </source>
</evidence>
<feature type="compositionally biased region" description="Polar residues" evidence="6">
    <location>
        <begin position="1161"/>
        <end position="1181"/>
    </location>
</feature>
<feature type="compositionally biased region" description="Low complexity" evidence="6">
    <location>
        <begin position="1115"/>
        <end position="1137"/>
    </location>
</feature>
<sequence>METTCAPPVWTPGAQPPAGDSGSSAATPPVPPPPPVWTPNSATASPQTPRKTFRPVHFEESPPARRKFENKEPNGCMSGSEGESRLRTSHSAPVTGFNSLGSKLPKAPNPTVTLLQKAREGQLSRASQQVQGDSNSRLPRDRPSPPFGDPIHALRRGYVSEGEGERRERNSTTKMAETQKKIEGIGPITNDGMPVTLRSEVKDPSKWYKKMYDTIHKNKYDNDYVTIRYKNRRDEPQRVSSSKSQYAYFDPRSGYLSEPEGGLSRLTSGTWSDAYDSDVTSGPRRRTASVQEDRRNDITSPYLSNNKYSTLASTRVSQEVYKSQPGKIENYTPGKSSVVDKEAKQWWDEVMDIFDGWLDDNSPLPPYSTLLARAIQKNQNMSNTTMSTTSLPKEKKDITSAILSKSNMARALKESGYESDSTLVFKRREETEGPLSPAERRAAYRDLQAGGEPPLRGFRSPAPPRTEESEIEYIPISSTLTKIRIHKKSPSLHEVICYPVTRIETDQRTTRKGAKDVLLPPPPPRRVSSRSSRTLQLVTISKPKSVSPKRVTMPSNVDLIKEKISSKLNRQNTHLILKSSETSSIVNATRRNTSSSAPPALSRHKSTSLPTCKEKNKVVGVKQFGTSSFGSPRKTTQPTEYSTPSRCKYGTSPTSIIIEGGAGRKTPITSILDKVTPIDKLWGSQKRNEQIDLTKLKGTGKCDKNMQLKISTKPSSKSSTLTAVTHRSRDMIRTSEKVQKLKSYAQSTPCLVNKRDDRQIETNIKTLANVSKSSSNICNNFKKANIIKTNETNKSNKKSLETVFIKPKAFPSHEKGNKNKPKVQKVLQTVNKNSGHKKKKGDSIINEKCSSQFGDDVNEIHPEENLSQKHLHVKEIKAGRDAIISNSFFQHLFFQNAQPMPVSTVSESCHVNTVKEKARMFQSNLCTGVYYTPSAINTYLIHRKPVSLSRFKIWDKNDSPSCIPSPRSISWPGRMDGKIKKFDSLSKCQDDYGSSMSLSTIRSNSEPPTNKLYFSQTSRPKSPVIIFHKNQDDKDSKSFDIYSLPSKMVHEQALHASKSKQCLKSKALHGSNTVSATPVRLVSKSDDYNLSLNYPPTIFFSQISRPISPKVFKKPSTPTRSQSSSPISIRSPSYRRINNVKSQQKANLAGTRPRSVDSENKNTLPSLQTRSKSDTLSQNSDPEYEEYIQDIENNKNRSERFRELNRYYTYLERVGELEKAASITDLRHRRKDEEIIDFDRWKKIRAIERAEEELNSLYEKLKIAQTEKDFLFYPRDIKDFRWKFEKERGLKVKEKSVEDLKDDLLQKSSYCPQDVEPNQKKDVYKPLWRGKSVAETAFSINKKNECKDISNTTSITKPSHSKNTDLSIGELRKKIGIGNRLWSSLSLDQVNALKSQLNAIYSKEIESKPQKEINQYTVEVKERDKNYNSNLHVRCSSLLTTPTHDILKELNKSKSIAAICPVPSEKDIKNNVNNTQMSLSETEKKQISQTLSKEVIRRINTKSNSEEYCEKNSNEIKDTCNLLATNKRHVVYASDKEELPSSASETETGGSDKSNNTVIFVAPKKEVQKKVEYFESVKKLPHSSAQIENSIPLGNPIIKSCDISSPGYISQSQSCTNIKELFGESDKNKFLSLPSKPDLYSRSSSPYSDAYICDKRSPDSLRFSSDETIWRSRSPSPDPERYWRAFLKLARAGEVRRLARRFDTLPVTSAVIRRHRSDPEINNIGLRNCLCTGKSARHRERCKTSYTVARVPLRSTNRFMPHIDIISKLAALRRRTAPRSRSAEEALECRPGEVERIRKRFEVMSLLGQIYSSAPDVSELKDIAPYLEGPWVAHRYPKPSDNNRSVSDTKNFVRGQVSPVKKEIKKQIPKAPLKLNSILKSDGSEGQEFNPSAHRPISRYEPPRSPARPPPAEWPYKLAPFVTPSRHNVKFEETDSTPEPPRRMPQSSFSDSVCSNETKSVKMNLSEQKSSAGTKVCVPEDDGFYSDVPISGSLSKSLLALNQYVKKNLLYDDSEDQTEEINNDGAYFSKESSPNDSVAKSDTESVKSYELSTAHSPAISKVNVDVSEKDEIKSDPTKQTDDYKFKQLLENPPSLRRYSNSISIPNQDQDRYLIEENYSQILRDTKENEENFVERRSATKEKSQRHSVHDGNWVNRTNIYPDVYAPLPFKSPSRRYVESDVNIHYRCPVRHDPLPLVPERELARQQAEHMKRLYREQKRNKYLQELQDMQSRRHQDNFMPSQKTIVPLNRYDEADRVVARALYTFNGQTGRELSFRKGDIINVRRQIDNNWYEGEFHGRIGLFPYNYVELLKGDVAQSPKKPVILEGRARAKFDFTAQTNLELPLKKGELVVLARRIDHNWWEGRVGNKTGIFPDSYVTILQEPSQGKPEPQPILSTDKPVASPAAHGVVNGDKRSLGAHTYIPQHNSAALGNAPPATEPLIGYPAKGHSSPADRGLNASVNLNNTEPLYVDTNAEAVPYRAMYKYRPQNPDELELNEGDTVYVLEKCDDGWYVGSSQRTGRFGTFPGNYVERI</sequence>
<dbReference type="Pfam" id="PF14604">
    <property type="entry name" value="SH3_9"/>
    <property type="match status" value="1"/>
</dbReference>
<dbReference type="FunFam" id="2.30.30.40:FF:000001">
    <property type="entry name" value="Sorbin and SH3 domain-containing protein 1 isoform 2"/>
    <property type="match status" value="1"/>
</dbReference>
<dbReference type="InterPro" id="IPR036028">
    <property type="entry name" value="SH3-like_dom_sf"/>
</dbReference>
<feature type="region of interest" description="Disordered" evidence="6">
    <location>
        <begin position="586"/>
        <end position="647"/>
    </location>
</feature>
<dbReference type="PROSITE" id="PS50002">
    <property type="entry name" value="SH3"/>
    <property type="match status" value="3"/>
</dbReference>
<dbReference type="PANTHER" id="PTHR14167">
    <property type="entry name" value="SH3 DOMAIN-CONTAINING"/>
    <property type="match status" value="1"/>
</dbReference>
<feature type="compositionally biased region" description="Polar residues" evidence="6">
    <location>
        <begin position="124"/>
        <end position="137"/>
    </location>
</feature>
<dbReference type="Pfam" id="PF00018">
    <property type="entry name" value="SH3_1"/>
    <property type="match status" value="1"/>
</dbReference>
<evidence type="ECO:0000256" key="2">
    <source>
        <dbReference type="ARBA" id="ARBA00022443"/>
    </source>
</evidence>
<dbReference type="SMART" id="SM00326">
    <property type="entry name" value="SH3"/>
    <property type="match status" value="3"/>
</dbReference>
<dbReference type="InterPro" id="IPR001452">
    <property type="entry name" value="SH3_domain"/>
</dbReference>
<evidence type="ECO:0000256" key="5">
    <source>
        <dbReference type="PROSITE-ProRule" id="PRU00192"/>
    </source>
</evidence>
<evidence type="ECO:0000259" key="7">
    <source>
        <dbReference type="PROSITE" id="PS50002"/>
    </source>
</evidence>
<dbReference type="PROSITE" id="PS50831">
    <property type="entry name" value="SOHO"/>
    <property type="match status" value="1"/>
</dbReference>
<dbReference type="Pfam" id="PF07653">
    <property type="entry name" value="SH3_2"/>
    <property type="match status" value="1"/>
</dbReference>
<reference evidence="9" key="1">
    <citation type="submission" date="2021-02" db="EMBL/GenBank/DDBJ databases">
        <authorList>
            <person name="Steward A R."/>
        </authorList>
    </citation>
    <scope>NUCLEOTIDE SEQUENCE</scope>
</reference>
<evidence type="ECO:0000256" key="4">
    <source>
        <dbReference type="ARBA" id="ARBA00022949"/>
    </source>
</evidence>
<accession>A0A821PPT3</accession>
<feature type="compositionally biased region" description="Pro residues" evidence="6">
    <location>
        <begin position="28"/>
        <end position="37"/>
    </location>
</feature>
<comment type="subcellular location">
    <subcellularLocation>
        <location evidence="1">Cell junction</location>
    </subcellularLocation>
</comment>
<dbReference type="CDD" id="cd11780">
    <property type="entry name" value="SH3_Sorbs_3"/>
    <property type="match status" value="1"/>
</dbReference>
<evidence type="ECO:0008006" key="11">
    <source>
        <dbReference type="Google" id="ProtNLM"/>
    </source>
</evidence>
<dbReference type="PANTHER" id="PTHR14167:SF116">
    <property type="entry name" value="CAP, ISOFORM AC"/>
    <property type="match status" value="1"/>
</dbReference>
<gene>
    <name evidence="9" type="ORF">PMACD_LOCUS4088</name>
</gene>
<dbReference type="OrthoDB" id="19092at2759"/>
<dbReference type="Proteomes" id="UP000663880">
    <property type="component" value="Unassembled WGS sequence"/>
</dbReference>
<dbReference type="SUPFAM" id="SSF50044">
    <property type="entry name" value="SH3-domain"/>
    <property type="match status" value="3"/>
</dbReference>
<feature type="compositionally biased region" description="Polar residues" evidence="6">
    <location>
        <begin position="1541"/>
        <end position="1555"/>
    </location>
</feature>
<feature type="region of interest" description="Disordered" evidence="6">
    <location>
        <begin position="1"/>
        <end position="177"/>
    </location>
</feature>
<dbReference type="InterPro" id="IPR003127">
    <property type="entry name" value="SoHo_dom"/>
</dbReference>
<comment type="caution">
    <text evidence="9">The sequence shown here is derived from an EMBL/GenBank/DDBJ whole genome shotgun (WGS) entry which is preliminary data.</text>
</comment>
<feature type="compositionally biased region" description="Basic and acidic residues" evidence="6">
    <location>
        <begin position="56"/>
        <end position="72"/>
    </location>
</feature>
<organism evidence="9 10">
    <name type="scientific">Pieris macdunnoughi</name>
    <dbReference type="NCBI Taxonomy" id="345717"/>
    <lineage>
        <taxon>Eukaryota</taxon>
        <taxon>Metazoa</taxon>
        <taxon>Ecdysozoa</taxon>
        <taxon>Arthropoda</taxon>
        <taxon>Hexapoda</taxon>
        <taxon>Insecta</taxon>
        <taxon>Pterygota</taxon>
        <taxon>Neoptera</taxon>
        <taxon>Endopterygota</taxon>
        <taxon>Lepidoptera</taxon>
        <taxon>Glossata</taxon>
        <taxon>Ditrysia</taxon>
        <taxon>Papilionoidea</taxon>
        <taxon>Pieridae</taxon>
        <taxon>Pierinae</taxon>
        <taxon>Pieris</taxon>
    </lineage>
</organism>
<keyword evidence="4" id="KW-0965">Cell junction</keyword>
<dbReference type="Gene3D" id="2.30.30.40">
    <property type="entry name" value="SH3 Domains"/>
    <property type="match status" value="3"/>
</dbReference>
<feature type="compositionally biased region" description="Polar residues" evidence="6">
    <location>
        <begin position="624"/>
        <end position="647"/>
    </location>
</feature>
<feature type="region of interest" description="Disordered" evidence="6">
    <location>
        <begin position="1881"/>
        <end position="1910"/>
    </location>
</feature>
<feature type="compositionally biased region" description="Polar residues" evidence="6">
    <location>
        <begin position="586"/>
        <end position="597"/>
    </location>
</feature>
<evidence type="ECO:0000313" key="9">
    <source>
        <dbReference type="EMBL" id="CAF4811760.1"/>
    </source>
</evidence>
<dbReference type="CDD" id="cd11781">
    <property type="entry name" value="SH3_Sorbs_1"/>
    <property type="match status" value="1"/>
</dbReference>
<feature type="compositionally biased region" description="Polar residues" evidence="6">
    <location>
        <begin position="89"/>
        <end position="101"/>
    </location>
</feature>
<keyword evidence="10" id="KW-1185">Reference proteome</keyword>
<evidence type="ECO:0000256" key="6">
    <source>
        <dbReference type="SAM" id="MobiDB-lite"/>
    </source>
</evidence>
<feature type="domain" description="SH3" evidence="7">
    <location>
        <begin position="2254"/>
        <end position="2313"/>
    </location>
</feature>
<evidence type="ECO:0000256" key="3">
    <source>
        <dbReference type="ARBA" id="ARBA00022737"/>
    </source>
</evidence>
<feature type="compositionally biased region" description="Polar residues" evidence="6">
    <location>
        <begin position="1945"/>
        <end position="1955"/>
    </location>
</feature>
<dbReference type="GO" id="GO:0070161">
    <property type="term" value="C:anchoring junction"/>
    <property type="evidence" value="ECO:0007669"/>
    <property type="project" value="UniProtKB-SubCell"/>
</dbReference>
<feature type="region of interest" description="Disordered" evidence="6">
    <location>
        <begin position="231"/>
        <end position="303"/>
    </location>
</feature>
<feature type="domain" description="SH3" evidence="7">
    <location>
        <begin position="2324"/>
        <end position="2383"/>
    </location>
</feature>
<feature type="compositionally biased region" description="Basic and acidic residues" evidence="6">
    <location>
        <begin position="163"/>
        <end position="177"/>
    </location>
</feature>
<keyword evidence="2 5" id="KW-0728">SH3 domain</keyword>
<dbReference type="InterPro" id="IPR050384">
    <property type="entry name" value="Endophilin_SH3RF"/>
</dbReference>
<feature type="compositionally biased region" description="Polar residues" evidence="6">
    <location>
        <begin position="38"/>
        <end position="50"/>
    </location>
</feature>
<feature type="region of interest" description="Disordered" evidence="6">
    <location>
        <begin position="507"/>
        <end position="533"/>
    </location>
</feature>
<dbReference type="EMBL" id="CAJOBZ010000007">
    <property type="protein sequence ID" value="CAF4811760.1"/>
    <property type="molecule type" value="Genomic_DNA"/>
</dbReference>
<proteinExistence type="predicted"/>
<feature type="region of interest" description="Disordered" evidence="6">
    <location>
        <begin position="1110"/>
        <end position="1182"/>
    </location>
</feature>
<name>A0A821PPT3_9NEOP</name>
<keyword evidence="3" id="KW-0677">Repeat</keyword>